<evidence type="ECO:0000256" key="2">
    <source>
        <dbReference type="ARBA" id="ARBA00023242"/>
    </source>
</evidence>
<evidence type="ECO:0000313" key="7">
    <source>
        <dbReference type="Proteomes" id="UP000288716"/>
    </source>
</evidence>
<dbReference type="InterPro" id="IPR010684">
    <property type="entry name" value="RNA_pol_II_trans_fac_SIII_A"/>
</dbReference>
<dbReference type="InterPro" id="IPR035441">
    <property type="entry name" value="TFIIS/LEDGF_dom_sf"/>
</dbReference>
<dbReference type="Pfam" id="PF08711">
    <property type="entry name" value="Med26"/>
    <property type="match status" value="1"/>
</dbReference>
<keyword evidence="6" id="KW-0251">Elongation factor</keyword>
<feature type="domain" description="TFIIS N-terminal" evidence="5">
    <location>
        <begin position="7"/>
        <end position="80"/>
    </location>
</feature>
<comment type="subcellular location">
    <subcellularLocation>
        <location evidence="1 3">Nucleus</location>
    </subcellularLocation>
</comment>
<accession>A0A443SI49</accession>
<dbReference type="InterPro" id="IPR003617">
    <property type="entry name" value="TFIIS/CRSP70_N_sub"/>
</dbReference>
<dbReference type="InterPro" id="IPR017923">
    <property type="entry name" value="TFIIS_N"/>
</dbReference>
<dbReference type="Gene3D" id="6.10.250.3180">
    <property type="match status" value="1"/>
</dbReference>
<dbReference type="OrthoDB" id="21513at2759"/>
<dbReference type="EMBL" id="NCKV01002192">
    <property type="protein sequence ID" value="RWS27190.1"/>
    <property type="molecule type" value="Genomic_DNA"/>
</dbReference>
<comment type="caution">
    <text evidence="6">The sequence shown here is derived from an EMBL/GenBank/DDBJ whole genome shotgun (WGS) entry which is preliminary data.</text>
</comment>
<dbReference type="PANTHER" id="PTHR15141:SF76">
    <property type="entry name" value="TRANSCRIPTION ELONGATION FACTOR B POLYPEPTIDE 3"/>
    <property type="match status" value="1"/>
</dbReference>
<feature type="region of interest" description="Disordered" evidence="4">
    <location>
        <begin position="80"/>
        <end position="164"/>
    </location>
</feature>
<sequence length="407" mass="46689">MDSKLINSVNEYRKRLEKGVSVEKTLHILRKLERYNLTVDQLKEVGVGKVVKKLGKHENYDVREKAKSLANRWKNLLYESPESETNNKSESKHEKREKNRVKQESPETPKRVIKRERSPDSPVNDVKARSVYDPEASWSTKSCQPSISQAKMASGDNKPTVRPDRRLPSLKEVKEAAERMNGTRNNVDSNANRMLGVTSRKVRTNVYSGHARSTQYTHVLRLEELCIRVLMDNIDKIAYLGCIPYYLIKPVLKKCTASQLIRIEDYNPAFIDEDDELWFEHCQTTFRNCEPDDGESWREVYIRCEYERDAKLKSIAGKIKRTNEQSLPVRKTMVCETATFKPSKHVQRLQEKLGVSSAMGSVGKANVVVNRAAAREAVSKAPVPPKKPKTAPLMAKSLQLMKSRFRR</sequence>
<keyword evidence="7" id="KW-1185">Reference proteome</keyword>
<dbReference type="PROSITE" id="PS51319">
    <property type="entry name" value="TFIIS_N"/>
    <property type="match status" value="1"/>
</dbReference>
<dbReference type="GO" id="GO:0006368">
    <property type="term" value="P:transcription elongation by RNA polymerase II"/>
    <property type="evidence" value="ECO:0007669"/>
    <property type="project" value="InterPro"/>
</dbReference>
<dbReference type="AlphaFoldDB" id="A0A443SI49"/>
<gene>
    <name evidence="6" type="ORF">B4U80_02499</name>
</gene>
<evidence type="ECO:0000259" key="5">
    <source>
        <dbReference type="PROSITE" id="PS51319"/>
    </source>
</evidence>
<keyword evidence="2 3" id="KW-0539">Nucleus</keyword>
<evidence type="ECO:0000256" key="3">
    <source>
        <dbReference type="PROSITE-ProRule" id="PRU00649"/>
    </source>
</evidence>
<dbReference type="InterPro" id="IPR051870">
    <property type="entry name" value="Elongin-A_domain"/>
</dbReference>
<evidence type="ECO:0000313" key="6">
    <source>
        <dbReference type="EMBL" id="RWS27190.1"/>
    </source>
</evidence>
<dbReference type="VEuPathDB" id="VectorBase:LDEU004850"/>
<dbReference type="Proteomes" id="UP000288716">
    <property type="component" value="Unassembled WGS sequence"/>
</dbReference>
<keyword evidence="6" id="KW-0648">Protein biosynthesis</keyword>
<proteinExistence type="predicted"/>
<protein>
    <submittedName>
        <fullName evidence="6">Transcription elongation factor B polypeptide 3-like protein</fullName>
    </submittedName>
</protein>
<dbReference type="STRING" id="299467.A0A443SI49"/>
<reference evidence="6 7" key="1">
    <citation type="journal article" date="2018" name="Gigascience">
        <title>Genomes of trombidid mites reveal novel predicted allergens and laterally-transferred genes associated with secondary metabolism.</title>
        <authorList>
            <person name="Dong X."/>
            <person name="Chaisiri K."/>
            <person name="Xia D."/>
            <person name="Armstrong S.D."/>
            <person name="Fang Y."/>
            <person name="Donnelly M.J."/>
            <person name="Kadowaki T."/>
            <person name="McGarry J.W."/>
            <person name="Darby A.C."/>
            <person name="Makepeace B.L."/>
        </authorList>
    </citation>
    <scope>NUCLEOTIDE SEQUENCE [LARGE SCALE GENOMIC DNA]</scope>
    <source>
        <strain evidence="6">UoL-UT</strain>
    </source>
</reference>
<dbReference type="CDD" id="cd00183">
    <property type="entry name" value="TFIIS_I"/>
    <property type="match status" value="1"/>
</dbReference>
<evidence type="ECO:0000256" key="1">
    <source>
        <dbReference type="ARBA" id="ARBA00004123"/>
    </source>
</evidence>
<organism evidence="6 7">
    <name type="scientific">Leptotrombidium deliense</name>
    <dbReference type="NCBI Taxonomy" id="299467"/>
    <lineage>
        <taxon>Eukaryota</taxon>
        <taxon>Metazoa</taxon>
        <taxon>Ecdysozoa</taxon>
        <taxon>Arthropoda</taxon>
        <taxon>Chelicerata</taxon>
        <taxon>Arachnida</taxon>
        <taxon>Acari</taxon>
        <taxon>Acariformes</taxon>
        <taxon>Trombidiformes</taxon>
        <taxon>Prostigmata</taxon>
        <taxon>Anystina</taxon>
        <taxon>Parasitengona</taxon>
        <taxon>Trombiculoidea</taxon>
        <taxon>Trombiculidae</taxon>
        <taxon>Leptotrombidium</taxon>
    </lineage>
</organism>
<dbReference type="PANTHER" id="PTHR15141">
    <property type="entry name" value="TRANSCRIPTION ELONGATION FACTOR B POLYPEPTIDE 3"/>
    <property type="match status" value="1"/>
</dbReference>
<dbReference type="Pfam" id="PF06881">
    <property type="entry name" value="Elongin_A"/>
    <property type="match status" value="1"/>
</dbReference>
<evidence type="ECO:0000256" key="4">
    <source>
        <dbReference type="SAM" id="MobiDB-lite"/>
    </source>
</evidence>
<feature type="compositionally biased region" description="Basic and acidic residues" evidence="4">
    <location>
        <begin position="85"/>
        <end position="119"/>
    </location>
</feature>
<dbReference type="SMART" id="SM00509">
    <property type="entry name" value="TFS2N"/>
    <property type="match status" value="1"/>
</dbReference>
<feature type="compositionally biased region" description="Polar residues" evidence="4">
    <location>
        <begin position="137"/>
        <end position="151"/>
    </location>
</feature>
<name>A0A443SI49_9ACAR</name>
<dbReference type="SUPFAM" id="SSF47676">
    <property type="entry name" value="Conserved domain common to transcription factors TFIIS, elongin A, CRSP70"/>
    <property type="match status" value="1"/>
</dbReference>
<dbReference type="GO" id="GO:0070449">
    <property type="term" value="C:elongin complex"/>
    <property type="evidence" value="ECO:0007669"/>
    <property type="project" value="InterPro"/>
</dbReference>
<dbReference type="GO" id="GO:0003746">
    <property type="term" value="F:translation elongation factor activity"/>
    <property type="evidence" value="ECO:0007669"/>
    <property type="project" value="UniProtKB-KW"/>
</dbReference>
<dbReference type="Gene3D" id="1.20.930.10">
    <property type="entry name" value="Conserved domain common to transcription factors TFIIS, elongin A, CRSP70"/>
    <property type="match status" value="1"/>
</dbReference>